<evidence type="ECO:0000313" key="2">
    <source>
        <dbReference type="Proteomes" id="UP000765509"/>
    </source>
</evidence>
<evidence type="ECO:0000313" key="1">
    <source>
        <dbReference type="EMBL" id="MBW0563098.1"/>
    </source>
</evidence>
<dbReference type="Proteomes" id="UP000765509">
    <property type="component" value="Unassembled WGS sequence"/>
</dbReference>
<accession>A0A9Q3JJ60</accession>
<keyword evidence="2" id="KW-1185">Reference proteome</keyword>
<sequence>MDSMACSPYATYYGLWTGNHGQRPVDPFGIISMRPMGHHALRPQFSSGQKWPESTFPPLRLKQWPLGISRGHKTTFLTNSLKHRGELPNTWTNSLQESQSGHIYCYIPLCTILPPNSNGQNTKAQFCQMKTGHQSFNTALKEGIPGNQLAIHGG</sequence>
<organism evidence="1 2">
    <name type="scientific">Austropuccinia psidii MF-1</name>
    <dbReference type="NCBI Taxonomy" id="1389203"/>
    <lineage>
        <taxon>Eukaryota</taxon>
        <taxon>Fungi</taxon>
        <taxon>Dikarya</taxon>
        <taxon>Basidiomycota</taxon>
        <taxon>Pucciniomycotina</taxon>
        <taxon>Pucciniomycetes</taxon>
        <taxon>Pucciniales</taxon>
        <taxon>Sphaerophragmiaceae</taxon>
        <taxon>Austropuccinia</taxon>
    </lineage>
</organism>
<protein>
    <submittedName>
        <fullName evidence="1">Uncharacterized protein</fullName>
    </submittedName>
</protein>
<dbReference type="EMBL" id="AVOT02073704">
    <property type="protein sequence ID" value="MBW0563098.1"/>
    <property type="molecule type" value="Genomic_DNA"/>
</dbReference>
<proteinExistence type="predicted"/>
<gene>
    <name evidence="1" type="ORF">O181_102813</name>
</gene>
<name>A0A9Q3JJ60_9BASI</name>
<dbReference type="AlphaFoldDB" id="A0A9Q3JJ60"/>
<comment type="caution">
    <text evidence="1">The sequence shown here is derived from an EMBL/GenBank/DDBJ whole genome shotgun (WGS) entry which is preliminary data.</text>
</comment>
<reference evidence="1" key="1">
    <citation type="submission" date="2021-03" db="EMBL/GenBank/DDBJ databases">
        <title>Draft genome sequence of rust myrtle Austropuccinia psidii MF-1, a brazilian biotype.</title>
        <authorList>
            <person name="Quecine M.C."/>
            <person name="Pachon D.M.R."/>
            <person name="Bonatelli M.L."/>
            <person name="Correr F.H."/>
            <person name="Franceschini L.M."/>
            <person name="Leite T.F."/>
            <person name="Margarido G.R.A."/>
            <person name="Almeida C.A."/>
            <person name="Ferrarezi J.A."/>
            <person name="Labate C.A."/>
        </authorList>
    </citation>
    <scope>NUCLEOTIDE SEQUENCE</scope>
    <source>
        <strain evidence="1">MF-1</strain>
    </source>
</reference>